<dbReference type="Pfam" id="PF00486">
    <property type="entry name" value="Trans_reg_C"/>
    <property type="match status" value="1"/>
</dbReference>
<dbReference type="Gene3D" id="1.10.10.10">
    <property type="entry name" value="Winged helix-like DNA-binding domain superfamily/Winged helix DNA-binding domain"/>
    <property type="match status" value="1"/>
</dbReference>
<evidence type="ECO:0000256" key="5">
    <source>
        <dbReference type="ARBA" id="ARBA00023163"/>
    </source>
</evidence>
<dbReference type="PROSITE" id="PS51755">
    <property type="entry name" value="OMPR_PHOB"/>
    <property type="match status" value="1"/>
</dbReference>
<dbReference type="AlphaFoldDB" id="A0A1N7PEJ1"/>
<feature type="domain" description="OmpR/PhoB-type" evidence="9">
    <location>
        <begin position="133"/>
        <end position="231"/>
    </location>
</feature>
<gene>
    <name evidence="10" type="ORF">SAMN05421759_1157</name>
</gene>
<dbReference type="RefSeq" id="WP_076449963.1">
    <property type="nucleotide sequence ID" value="NZ_FTOQ01000015.1"/>
</dbReference>
<evidence type="ECO:0000313" key="10">
    <source>
        <dbReference type="EMBL" id="SIT08947.1"/>
    </source>
</evidence>
<dbReference type="GO" id="GO:0032993">
    <property type="term" value="C:protein-DNA complex"/>
    <property type="evidence" value="ECO:0007669"/>
    <property type="project" value="TreeGrafter"/>
</dbReference>
<dbReference type="OrthoDB" id="9802426at2"/>
<feature type="domain" description="Response regulatory" evidence="8">
    <location>
        <begin position="6"/>
        <end position="120"/>
    </location>
</feature>
<dbReference type="PROSITE" id="PS50110">
    <property type="entry name" value="RESPONSE_REGULATORY"/>
    <property type="match status" value="1"/>
</dbReference>
<dbReference type="Gene3D" id="3.40.50.2300">
    <property type="match status" value="1"/>
</dbReference>
<evidence type="ECO:0000256" key="3">
    <source>
        <dbReference type="ARBA" id="ARBA00023015"/>
    </source>
</evidence>
<keyword evidence="3" id="KW-0805">Transcription regulation</keyword>
<reference evidence="11" key="1">
    <citation type="submission" date="2017-01" db="EMBL/GenBank/DDBJ databases">
        <authorList>
            <person name="Varghese N."/>
            <person name="Submissions S."/>
        </authorList>
    </citation>
    <scope>NUCLEOTIDE SEQUENCE [LARGE SCALE GENOMIC DNA]</scope>
    <source>
        <strain evidence="11">DSM 29430</strain>
    </source>
</reference>
<dbReference type="GO" id="GO:0000156">
    <property type="term" value="F:phosphorelay response regulator activity"/>
    <property type="evidence" value="ECO:0007669"/>
    <property type="project" value="TreeGrafter"/>
</dbReference>
<dbReference type="SUPFAM" id="SSF46894">
    <property type="entry name" value="C-terminal effector domain of the bipartite response regulators"/>
    <property type="match status" value="1"/>
</dbReference>
<evidence type="ECO:0000259" key="9">
    <source>
        <dbReference type="PROSITE" id="PS51755"/>
    </source>
</evidence>
<proteinExistence type="predicted"/>
<keyword evidence="1 6" id="KW-0597">Phosphoprotein</keyword>
<dbReference type="GO" id="GO:0005829">
    <property type="term" value="C:cytosol"/>
    <property type="evidence" value="ECO:0007669"/>
    <property type="project" value="TreeGrafter"/>
</dbReference>
<name>A0A1N7PEJ1_9RHOB</name>
<dbReference type="Gene3D" id="6.10.250.690">
    <property type="match status" value="1"/>
</dbReference>
<evidence type="ECO:0000259" key="8">
    <source>
        <dbReference type="PROSITE" id="PS50110"/>
    </source>
</evidence>
<dbReference type="STRING" id="633194.SAMN05421759_1157"/>
<evidence type="ECO:0000256" key="2">
    <source>
        <dbReference type="ARBA" id="ARBA00023012"/>
    </source>
</evidence>
<evidence type="ECO:0000256" key="1">
    <source>
        <dbReference type="ARBA" id="ARBA00022553"/>
    </source>
</evidence>
<dbReference type="PANTHER" id="PTHR48111:SF36">
    <property type="entry name" value="TRANSCRIPTIONAL REGULATORY PROTEIN CUTR"/>
    <property type="match status" value="1"/>
</dbReference>
<dbReference type="EMBL" id="FTOQ01000015">
    <property type="protein sequence ID" value="SIT08947.1"/>
    <property type="molecule type" value="Genomic_DNA"/>
</dbReference>
<keyword evidence="5" id="KW-0804">Transcription</keyword>
<dbReference type="SUPFAM" id="SSF52172">
    <property type="entry name" value="CheY-like"/>
    <property type="match status" value="1"/>
</dbReference>
<dbReference type="InterPro" id="IPR001867">
    <property type="entry name" value="OmpR/PhoB-type_DNA-bd"/>
</dbReference>
<dbReference type="InterPro" id="IPR011006">
    <property type="entry name" value="CheY-like_superfamily"/>
</dbReference>
<dbReference type="Pfam" id="PF00072">
    <property type="entry name" value="Response_reg"/>
    <property type="match status" value="1"/>
</dbReference>
<accession>A0A1N7PEJ1</accession>
<dbReference type="GO" id="GO:0000976">
    <property type="term" value="F:transcription cis-regulatory region binding"/>
    <property type="evidence" value="ECO:0007669"/>
    <property type="project" value="TreeGrafter"/>
</dbReference>
<evidence type="ECO:0000256" key="6">
    <source>
        <dbReference type="PROSITE-ProRule" id="PRU00169"/>
    </source>
</evidence>
<protein>
    <submittedName>
        <fullName evidence="10">Two-component system, OmpR family, response regulator PrrA</fullName>
    </submittedName>
</protein>
<keyword evidence="2" id="KW-0902">Two-component regulatory system</keyword>
<dbReference type="FunFam" id="1.10.10.10:FF:000005">
    <property type="entry name" value="Two-component system response regulator"/>
    <property type="match status" value="1"/>
</dbReference>
<dbReference type="InterPro" id="IPR036388">
    <property type="entry name" value="WH-like_DNA-bd_sf"/>
</dbReference>
<dbReference type="InterPro" id="IPR016032">
    <property type="entry name" value="Sig_transdc_resp-reg_C-effctor"/>
</dbReference>
<dbReference type="GO" id="GO:0006355">
    <property type="term" value="P:regulation of DNA-templated transcription"/>
    <property type="evidence" value="ECO:0007669"/>
    <property type="project" value="InterPro"/>
</dbReference>
<keyword evidence="11" id="KW-1185">Reference proteome</keyword>
<feature type="DNA-binding region" description="OmpR/PhoB-type" evidence="7">
    <location>
        <begin position="133"/>
        <end position="231"/>
    </location>
</feature>
<dbReference type="CDD" id="cd00383">
    <property type="entry name" value="trans_reg_C"/>
    <property type="match status" value="1"/>
</dbReference>
<sequence>MSDAARILLVEDDFEICEVVTSGLRLEGHEITVRTHGAGLVEHVGETAPDLVVLDRTLPDSEGAELCRALRSAGSGVMILMLTARDSLEEKLEGLDAGADDYLTKPFALSELTARVKVLLRRAGHAGPGGQVPSASTLGPLRLDRAAVVADVDGTPLSLTATEFELLAALLENQGRVMSRTELLKAVWGYDFDPHTNVVEVYVSYLRRKLREATDAVILRNVRGFGYTVEASDKVDPPEKI</sequence>
<evidence type="ECO:0000256" key="7">
    <source>
        <dbReference type="PROSITE-ProRule" id="PRU01091"/>
    </source>
</evidence>
<dbReference type="PANTHER" id="PTHR48111">
    <property type="entry name" value="REGULATOR OF RPOS"/>
    <property type="match status" value="1"/>
</dbReference>
<dbReference type="SMART" id="SM00448">
    <property type="entry name" value="REC"/>
    <property type="match status" value="1"/>
</dbReference>
<dbReference type="InterPro" id="IPR039420">
    <property type="entry name" value="WalR-like"/>
</dbReference>
<organism evidence="10 11">
    <name type="scientific">Roseivivax lentus</name>
    <dbReference type="NCBI Taxonomy" id="633194"/>
    <lineage>
        <taxon>Bacteria</taxon>
        <taxon>Pseudomonadati</taxon>
        <taxon>Pseudomonadota</taxon>
        <taxon>Alphaproteobacteria</taxon>
        <taxon>Rhodobacterales</taxon>
        <taxon>Roseobacteraceae</taxon>
        <taxon>Roseivivax</taxon>
    </lineage>
</organism>
<dbReference type="InterPro" id="IPR001789">
    <property type="entry name" value="Sig_transdc_resp-reg_receiver"/>
</dbReference>
<keyword evidence="4 7" id="KW-0238">DNA-binding</keyword>
<evidence type="ECO:0000256" key="4">
    <source>
        <dbReference type="ARBA" id="ARBA00023125"/>
    </source>
</evidence>
<dbReference type="SMART" id="SM00862">
    <property type="entry name" value="Trans_reg_C"/>
    <property type="match status" value="1"/>
</dbReference>
<feature type="modified residue" description="4-aspartylphosphate" evidence="6">
    <location>
        <position position="55"/>
    </location>
</feature>
<evidence type="ECO:0000313" key="11">
    <source>
        <dbReference type="Proteomes" id="UP000186684"/>
    </source>
</evidence>
<dbReference type="Proteomes" id="UP000186684">
    <property type="component" value="Unassembled WGS sequence"/>
</dbReference>